<evidence type="ECO:0000313" key="3">
    <source>
        <dbReference type="Proteomes" id="UP001189429"/>
    </source>
</evidence>
<organism evidence="2 3">
    <name type="scientific">Prorocentrum cordatum</name>
    <dbReference type="NCBI Taxonomy" id="2364126"/>
    <lineage>
        <taxon>Eukaryota</taxon>
        <taxon>Sar</taxon>
        <taxon>Alveolata</taxon>
        <taxon>Dinophyceae</taxon>
        <taxon>Prorocentrales</taxon>
        <taxon>Prorocentraceae</taxon>
        <taxon>Prorocentrum</taxon>
    </lineage>
</organism>
<dbReference type="Proteomes" id="UP001189429">
    <property type="component" value="Unassembled WGS sequence"/>
</dbReference>
<proteinExistence type="predicted"/>
<keyword evidence="3" id="KW-1185">Reference proteome</keyword>
<gene>
    <name evidence="2" type="ORF">PCOR1329_LOCUS5414</name>
</gene>
<evidence type="ECO:0000313" key="2">
    <source>
        <dbReference type="EMBL" id="CAK0795871.1"/>
    </source>
</evidence>
<sequence length="846" mass="92953">MESAQRRQLAPEKVIEACKTFICDACVESLKQQPSAPPVSLESIQAKWKRIHADLFEWLHPRLEERLKARMVIDEGCRVRVAKWLCRLEGTAAHRNLRWDELGGLYEERWLSDIGKPPRFKCDPEVACMDKAAALYIDRGSVHQEVSPGQARWCISIEEEAIRSTRATADAPRGHFFEPDFEELPCVGAQRVDMQALNGKNQTLKCVAPGTFVSYWKEKSEVRGACEGLARALAAAAARTAGGASWARILREIACAELMAGSGASARWTVSKAMGAPFSASTWASQGSTHEGEASWESAMGPPAKKAEVADEAPRVHIRGKARPAADGAPVAEGREEIAEKAKPNASCFWAKEETAIEVSVELPQQLKRLKAATRDMDSFVANQIKKGGREESGLTVTIEEPGRFANAEQVEVNSYIADVTVAFTQNRPTSRDNMWVIPAPELAKAMGVPEGAAAKLRQAVRGLVEAAIEWFLIVSEVVAEQGWARAKIDPCAWVLRGEDHGNDREHAQSSLETYLEASPVKADVAARRKAGAQLEARCDCKEWGHGTFYQTGVKIVQEMDKGFEMDHDECVKGIEEIYVSPQGENQKEFATTDAERELAVQQCAPRDREVINKLVDRVREQAGKGVMIHGRKGSDVLVPIAWADSSEANRPDGSSAKGLVMAMATLEIFGGSECDVARISWKSGKIDRMCSGYVLGNEIEVTAECGLAAACVAVKEKKVDVEAMAMMDESGQDGQGLLRVHDGAQLASCPTRGHGPRRLRLQCKCAARWKLVRDEEFRGARRRETEGVAPFDSGKVAQNGKVYDAGGQQDQPREELADDETEVETEEEIVKEEIRILENFPPCSW</sequence>
<feature type="region of interest" description="Disordered" evidence="1">
    <location>
        <begin position="282"/>
        <end position="312"/>
    </location>
</feature>
<feature type="compositionally biased region" description="Acidic residues" evidence="1">
    <location>
        <begin position="817"/>
        <end position="828"/>
    </location>
</feature>
<accession>A0ABN9PYN6</accession>
<name>A0ABN9PYN6_9DINO</name>
<reference evidence="2" key="1">
    <citation type="submission" date="2023-10" db="EMBL/GenBank/DDBJ databases">
        <authorList>
            <person name="Chen Y."/>
            <person name="Shah S."/>
            <person name="Dougan E. K."/>
            <person name="Thang M."/>
            <person name="Chan C."/>
        </authorList>
    </citation>
    <scope>NUCLEOTIDE SEQUENCE [LARGE SCALE GENOMIC DNA]</scope>
</reference>
<evidence type="ECO:0000256" key="1">
    <source>
        <dbReference type="SAM" id="MobiDB-lite"/>
    </source>
</evidence>
<protein>
    <submittedName>
        <fullName evidence="2">Uncharacterized protein</fullName>
    </submittedName>
</protein>
<feature type="region of interest" description="Disordered" evidence="1">
    <location>
        <begin position="789"/>
        <end position="828"/>
    </location>
</feature>
<comment type="caution">
    <text evidence="2">The sequence shown here is derived from an EMBL/GenBank/DDBJ whole genome shotgun (WGS) entry which is preliminary data.</text>
</comment>
<dbReference type="EMBL" id="CAUYUJ010001427">
    <property type="protein sequence ID" value="CAK0795871.1"/>
    <property type="molecule type" value="Genomic_DNA"/>
</dbReference>